<dbReference type="PANTHER" id="PTHR45689">
    <property type="entry name" value="I[[H]] CHANNEL, ISOFORM E"/>
    <property type="match status" value="1"/>
</dbReference>
<feature type="transmembrane region" description="Helical" evidence="1">
    <location>
        <begin position="212"/>
        <end position="234"/>
    </location>
</feature>
<dbReference type="GO" id="GO:0035725">
    <property type="term" value="P:sodium ion transmembrane transport"/>
    <property type="evidence" value="ECO:0007669"/>
    <property type="project" value="TreeGrafter"/>
</dbReference>
<keyword evidence="4" id="KW-1185">Reference proteome</keyword>
<feature type="domain" description="Cyclic nucleotide-binding" evidence="2">
    <location>
        <begin position="400"/>
        <end position="517"/>
    </location>
</feature>
<dbReference type="PANTHER" id="PTHR45689:SF14">
    <property type="entry name" value="CYCLIC NUCLEOTIDE-GATED CATION CHANNEL SUBUNIT A-LIKE PROTEIN"/>
    <property type="match status" value="1"/>
</dbReference>
<proteinExistence type="predicted"/>
<dbReference type="InterPro" id="IPR018490">
    <property type="entry name" value="cNMP-bd_dom_sf"/>
</dbReference>
<protein>
    <recommendedName>
        <fullName evidence="2">Cyclic nucleotide-binding domain-containing protein</fullName>
    </recommendedName>
</protein>
<accession>A0AA38HW11</accession>
<dbReference type="CDD" id="cd00038">
    <property type="entry name" value="CAP_ED"/>
    <property type="match status" value="1"/>
</dbReference>
<dbReference type="Pfam" id="PF00027">
    <property type="entry name" value="cNMP_binding"/>
    <property type="match status" value="1"/>
</dbReference>
<dbReference type="GO" id="GO:0098855">
    <property type="term" value="C:HCN channel complex"/>
    <property type="evidence" value="ECO:0007669"/>
    <property type="project" value="TreeGrafter"/>
</dbReference>
<reference evidence="3" key="1">
    <citation type="journal article" date="2023" name="G3 (Bethesda)">
        <title>Whole genome assemblies of Zophobas morio and Tenebrio molitor.</title>
        <authorList>
            <person name="Kaur S."/>
            <person name="Stinson S.A."/>
            <person name="diCenzo G.C."/>
        </authorList>
    </citation>
    <scope>NUCLEOTIDE SEQUENCE</scope>
    <source>
        <strain evidence="3">QUZm001</strain>
    </source>
</reference>
<dbReference type="InterPro" id="IPR051413">
    <property type="entry name" value="K/Na_HCN_channel"/>
</dbReference>
<evidence type="ECO:0000313" key="3">
    <source>
        <dbReference type="EMBL" id="KAJ3644506.1"/>
    </source>
</evidence>
<feature type="transmembrane region" description="Helical" evidence="1">
    <location>
        <begin position="295"/>
        <end position="319"/>
    </location>
</feature>
<dbReference type="InterPro" id="IPR000595">
    <property type="entry name" value="cNMP-bd_dom"/>
</dbReference>
<organism evidence="3 4">
    <name type="scientific">Zophobas morio</name>
    <dbReference type="NCBI Taxonomy" id="2755281"/>
    <lineage>
        <taxon>Eukaryota</taxon>
        <taxon>Metazoa</taxon>
        <taxon>Ecdysozoa</taxon>
        <taxon>Arthropoda</taxon>
        <taxon>Hexapoda</taxon>
        <taxon>Insecta</taxon>
        <taxon>Pterygota</taxon>
        <taxon>Neoptera</taxon>
        <taxon>Endopterygota</taxon>
        <taxon>Coleoptera</taxon>
        <taxon>Polyphaga</taxon>
        <taxon>Cucujiformia</taxon>
        <taxon>Tenebrionidae</taxon>
        <taxon>Zophobas</taxon>
    </lineage>
</organism>
<dbReference type="PROSITE" id="PS50042">
    <property type="entry name" value="CNMP_BINDING_3"/>
    <property type="match status" value="1"/>
</dbReference>
<dbReference type="Gene3D" id="1.10.287.630">
    <property type="entry name" value="Helix hairpin bin"/>
    <property type="match status" value="1"/>
</dbReference>
<gene>
    <name evidence="3" type="ORF">Zmor_022231</name>
</gene>
<name>A0AA38HW11_9CUCU</name>
<keyword evidence="1" id="KW-0472">Membrane</keyword>
<dbReference type="GO" id="GO:0003254">
    <property type="term" value="P:regulation of membrane depolarization"/>
    <property type="evidence" value="ECO:0007669"/>
    <property type="project" value="TreeGrafter"/>
</dbReference>
<sequence>MLHEKKTHVCAITDSDASESMLPADHPLAPLSRRLKRFVKKQILVSEYNPQTSIFFLTSAIIVEEKKRQIESGSWIVHPFSVFRIYYEMWMTFVFLANLIFIPIDAAYGFLLESNQIIDFVLGSFCLFDIFMNFLTGYCLPSHEVEMNPRKIAKHYVFGVYFICDLLSSLPIDIFTDYKAVDDNVSLLKIVRLGTLLKYMGRSFHFYKIKSFYILLVTAILLIVHYMNCLFFYLPLFVMRFTHTSEGRDDFILRRVGSLVPNTTLGYRWYVVNWYHSTSFLLSVELKYGFSWPPVTYLSIILFYIFGKVFMAGVTVMLLERYRLYKGVETKFYSMMSQVNAFMEIHKFPRKLQAKVHQYYKYKYKKKYFNESRVDRNISEKLRREIRYHQLRTLVKNVTIFEAIPQEFLENLFVHLKKEIYLPQDVIISAGVAGDCMFFIYSGTVAVFSPSGKEICHLTDGDYFGEITLILPNRKTTASIIALEICEVYRLDRKPFRKCLEKQENLYNKIQEVAKRRLNESHQIDRIQILVTPGSPNL</sequence>
<dbReference type="SMART" id="SM00100">
    <property type="entry name" value="cNMP"/>
    <property type="match status" value="1"/>
</dbReference>
<evidence type="ECO:0000256" key="1">
    <source>
        <dbReference type="SAM" id="Phobius"/>
    </source>
</evidence>
<dbReference type="EMBL" id="JALNTZ010000007">
    <property type="protein sequence ID" value="KAJ3644506.1"/>
    <property type="molecule type" value="Genomic_DNA"/>
</dbReference>
<dbReference type="SUPFAM" id="SSF51206">
    <property type="entry name" value="cAMP-binding domain-like"/>
    <property type="match status" value="1"/>
</dbReference>
<dbReference type="GO" id="GO:0005249">
    <property type="term" value="F:voltage-gated potassium channel activity"/>
    <property type="evidence" value="ECO:0007669"/>
    <property type="project" value="TreeGrafter"/>
</dbReference>
<evidence type="ECO:0000259" key="2">
    <source>
        <dbReference type="PROSITE" id="PS50042"/>
    </source>
</evidence>
<dbReference type="InterPro" id="IPR014710">
    <property type="entry name" value="RmlC-like_jellyroll"/>
</dbReference>
<evidence type="ECO:0000313" key="4">
    <source>
        <dbReference type="Proteomes" id="UP001168821"/>
    </source>
</evidence>
<feature type="transmembrane region" description="Helical" evidence="1">
    <location>
        <begin position="117"/>
        <end position="140"/>
    </location>
</feature>
<dbReference type="Gene3D" id="2.60.120.10">
    <property type="entry name" value="Jelly Rolls"/>
    <property type="match status" value="1"/>
</dbReference>
<keyword evidence="1" id="KW-0812">Transmembrane</keyword>
<keyword evidence="1" id="KW-1133">Transmembrane helix</keyword>
<feature type="transmembrane region" description="Helical" evidence="1">
    <location>
        <begin position="90"/>
        <end position="111"/>
    </location>
</feature>
<dbReference type="AlphaFoldDB" id="A0AA38HW11"/>
<comment type="caution">
    <text evidence="3">The sequence shown here is derived from an EMBL/GenBank/DDBJ whole genome shotgun (WGS) entry which is preliminary data.</text>
</comment>
<dbReference type="Proteomes" id="UP001168821">
    <property type="component" value="Unassembled WGS sequence"/>
</dbReference>